<feature type="chain" id="PRO_5047169936" evidence="6">
    <location>
        <begin position="19"/>
        <end position="416"/>
    </location>
</feature>
<accession>A0ABR7JAN9</accession>
<comment type="subcellular location">
    <subcellularLocation>
        <location evidence="1">Cell outer membrane</location>
    </subcellularLocation>
</comment>
<feature type="signal peptide" evidence="6">
    <location>
        <begin position="1"/>
        <end position="18"/>
    </location>
</feature>
<evidence type="ECO:0000256" key="4">
    <source>
        <dbReference type="ARBA" id="ARBA00023136"/>
    </source>
</evidence>
<evidence type="ECO:0000256" key="5">
    <source>
        <dbReference type="ARBA" id="ARBA00023237"/>
    </source>
</evidence>
<protein>
    <submittedName>
        <fullName evidence="7">TolC family protein</fullName>
    </submittedName>
</protein>
<name>A0ABR7JAN9_9FLAO</name>
<dbReference type="SUPFAM" id="SSF56954">
    <property type="entry name" value="Outer membrane efflux proteins (OEP)"/>
    <property type="match status" value="1"/>
</dbReference>
<evidence type="ECO:0000313" key="8">
    <source>
        <dbReference type="Proteomes" id="UP000629963"/>
    </source>
</evidence>
<dbReference type="Proteomes" id="UP000629963">
    <property type="component" value="Unassembled WGS sequence"/>
</dbReference>
<comment type="caution">
    <text evidence="7">The sequence shown here is derived from an EMBL/GenBank/DDBJ whole genome shotgun (WGS) entry which is preliminary data.</text>
</comment>
<dbReference type="EMBL" id="JACRUJ010000005">
    <property type="protein sequence ID" value="MBC5842610.1"/>
    <property type="molecule type" value="Genomic_DNA"/>
</dbReference>
<keyword evidence="6" id="KW-0732">Signal</keyword>
<dbReference type="Gene3D" id="1.20.1600.10">
    <property type="entry name" value="Outer membrane efflux proteins (OEP)"/>
    <property type="match status" value="1"/>
</dbReference>
<keyword evidence="3" id="KW-0812">Transmembrane</keyword>
<reference evidence="7 8" key="1">
    <citation type="submission" date="2020-08" db="EMBL/GenBank/DDBJ databases">
        <title>Description of novel Flavobacterium F-380 isolate.</title>
        <authorList>
            <person name="Saticioglu I.B."/>
            <person name="Duman M."/>
            <person name="Altun S."/>
        </authorList>
    </citation>
    <scope>NUCLEOTIDE SEQUENCE [LARGE SCALE GENOMIC DNA]</scope>
    <source>
        <strain evidence="7 8">F-380</strain>
    </source>
</reference>
<dbReference type="RefSeq" id="WP_187011103.1">
    <property type="nucleotide sequence ID" value="NZ_JACRUI010000005.1"/>
</dbReference>
<keyword evidence="4" id="KW-0472">Membrane</keyword>
<evidence type="ECO:0000256" key="6">
    <source>
        <dbReference type="SAM" id="SignalP"/>
    </source>
</evidence>
<organism evidence="7 8">
    <name type="scientific">Flavobacterium kayseriense</name>
    <dbReference type="NCBI Taxonomy" id="2764714"/>
    <lineage>
        <taxon>Bacteria</taxon>
        <taxon>Pseudomonadati</taxon>
        <taxon>Bacteroidota</taxon>
        <taxon>Flavobacteriia</taxon>
        <taxon>Flavobacteriales</taxon>
        <taxon>Flavobacteriaceae</taxon>
        <taxon>Flavobacterium</taxon>
    </lineage>
</organism>
<evidence type="ECO:0000256" key="2">
    <source>
        <dbReference type="ARBA" id="ARBA00022452"/>
    </source>
</evidence>
<gene>
    <name evidence="7" type="ORF">H8R23_14445</name>
</gene>
<proteinExistence type="predicted"/>
<keyword evidence="2" id="KW-1134">Transmembrane beta strand</keyword>
<dbReference type="InterPro" id="IPR051906">
    <property type="entry name" value="TolC-like"/>
</dbReference>
<keyword evidence="8" id="KW-1185">Reference proteome</keyword>
<evidence type="ECO:0000313" key="7">
    <source>
        <dbReference type="EMBL" id="MBC5842610.1"/>
    </source>
</evidence>
<sequence length="416" mass="47453">MKNVIIISFLFLLTFANAQQKITLSECYELANKNYPIAKQTTLLQQKLLFERDVVSKAKLPKIDLNAQATYQSAVTQLPVQLPNLTINALNKDQYRATVDVNQLIYNGGLIDSNMRLKEVEAKLQQQQVVINLYQLKSKINFFYISTLLLQERIGLLIAKQDLLLSKLKEVRSAVKNGAVLQSSEQILDAEVLKIQQQIDELRSDKIKMIGNLALITETVFDENSILVKPIFTEYKKGLRPELDFFDYQKEQLDISKEVISKSTSPKLNAFAQAGYGNPGLNMLNNSFEAFYLAGLKLNWNVFDWNKSKSEKEAIEVAKQIVGTEKESFKLTTKMQLQELEMEIRKTQGLIATDYQIIQLREKIIKSIDAQFKNGVITSAEYLIELTNLYEAKINQKVHELQLDLAQANYQVVKGL</sequence>
<dbReference type="PANTHER" id="PTHR30026">
    <property type="entry name" value="OUTER MEMBRANE PROTEIN TOLC"/>
    <property type="match status" value="1"/>
</dbReference>
<keyword evidence="5" id="KW-0998">Cell outer membrane</keyword>
<evidence type="ECO:0000256" key="1">
    <source>
        <dbReference type="ARBA" id="ARBA00004442"/>
    </source>
</evidence>
<dbReference type="PANTHER" id="PTHR30026:SF20">
    <property type="entry name" value="OUTER MEMBRANE PROTEIN TOLC"/>
    <property type="match status" value="1"/>
</dbReference>
<evidence type="ECO:0000256" key="3">
    <source>
        <dbReference type="ARBA" id="ARBA00022692"/>
    </source>
</evidence>